<name>A0AC34GQJ9_9BILA</name>
<organism evidence="1 2">
    <name type="scientific">Panagrolaimus sp. ES5</name>
    <dbReference type="NCBI Taxonomy" id="591445"/>
    <lineage>
        <taxon>Eukaryota</taxon>
        <taxon>Metazoa</taxon>
        <taxon>Ecdysozoa</taxon>
        <taxon>Nematoda</taxon>
        <taxon>Chromadorea</taxon>
        <taxon>Rhabditida</taxon>
        <taxon>Tylenchina</taxon>
        <taxon>Panagrolaimomorpha</taxon>
        <taxon>Panagrolaimoidea</taxon>
        <taxon>Panagrolaimidae</taxon>
        <taxon>Panagrolaimus</taxon>
    </lineage>
</organism>
<evidence type="ECO:0000313" key="2">
    <source>
        <dbReference type="WBParaSite" id="ES5_v2.g6778.t1"/>
    </source>
</evidence>
<proteinExistence type="predicted"/>
<dbReference type="Proteomes" id="UP000887579">
    <property type="component" value="Unplaced"/>
</dbReference>
<sequence length="146" mass="14846">MVCLPFNLYSGGAGATNPLLTSLSQFQPALAAALASQAAQQQFVVASQSNSLNAALQQAQQQAAAAAQQHHQYFDYASLQAAAAANQQAAAAAGLIPQASNGIDQYGYPYGVIGAHPNLSHLNAAAQAQLAVAASGSGQMKLDNQH</sequence>
<protein>
    <submittedName>
        <fullName evidence="2">Uncharacterized protein</fullName>
    </submittedName>
</protein>
<accession>A0AC34GQJ9</accession>
<evidence type="ECO:0000313" key="1">
    <source>
        <dbReference type="Proteomes" id="UP000887579"/>
    </source>
</evidence>
<reference evidence="2" key="1">
    <citation type="submission" date="2022-11" db="UniProtKB">
        <authorList>
            <consortium name="WormBaseParasite"/>
        </authorList>
    </citation>
    <scope>IDENTIFICATION</scope>
</reference>
<dbReference type="WBParaSite" id="ES5_v2.g6778.t1">
    <property type="protein sequence ID" value="ES5_v2.g6778.t1"/>
    <property type="gene ID" value="ES5_v2.g6778"/>
</dbReference>